<dbReference type="Proteomes" id="UP000373449">
    <property type="component" value="Unassembled WGS sequence"/>
</dbReference>
<keyword evidence="1" id="KW-0472">Membrane</keyword>
<keyword evidence="1" id="KW-1133">Transmembrane helix</keyword>
<sequence>MVILRRVSWVFGVLSVLVPVALFLWQWIQHQKLLESGVIVDEIGWSLSVLFVDVFAAGVLGFFAVLFNAIALYRVPAGVEFNPVSRIIEMVILSLPVFVCLFFLGTFMIHG</sequence>
<reference evidence="4" key="1">
    <citation type="submission" date="2017-09" db="EMBL/GenBank/DDBJ databases">
        <title>FDA dAtabase for Regulatory Grade micrObial Sequences (FDA-ARGOS): Supporting development and validation of Infectious Disease Dx tests.</title>
        <authorList>
            <person name="Minogue T."/>
            <person name="Wolcott M."/>
            <person name="Wasieloski L."/>
            <person name="Aguilar W."/>
            <person name="Moore D."/>
            <person name="Tallon L."/>
            <person name="Sadzewicz L."/>
            <person name="Ott S."/>
            <person name="Zhao X."/>
            <person name="Nagaraj S."/>
            <person name="Vavikolanu K."/>
            <person name="Aluvathingal J."/>
            <person name="Nadendla S."/>
            <person name="Sichtig H."/>
        </authorList>
    </citation>
    <scope>NUCLEOTIDE SEQUENCE [LARGE SCALE GENOMIC DNA]</scope>
    <source>
        <strain evidence="4">FDAARGOS_387</strain>
    </source>
</reference>
<dbReference type="EMBL" id="CAADJA010000002">
    <property type="protein sequence ID" value="VFS45505.1"/>
    <property type="molecule type" value="Genomic_DNA"/>
</dbReference>
<dbReference type="Proteomes" id="UP000224974">
    <property type="component" value="Unassembled WGS sequence"/>
</dbReference>
<keyword evidence="2" id="KW-0808">Transferase</keyword>
<evidence type="ECO:0000256" key="1">
    <source>
        <dbReference type="SAM" id="Phobius"/>
    </source>
</evidence>
<dbReference type="STRING" id="1111728.GCA_000427805_04873"/>
<dbReference type="GO" id="GO:0016740">
    <property type="term" value="F:transferase activity"/>
    <property type="evidence" value="ECO:0007669"/>
    <property type="project" value="UniProtKB-KW"/>
</dbReference>
<gene>
    <name evidence="2" type="ORF">CRN84_25840</name>
    <name evidence="3" type="ORF">NCTC12282_00382</name>
</gene>
<evidence type="ECO:0000313" key="5">
    <source>
        <dbReference type="Proteomes" id="UP000373449"/>
    </source>
</evidence>
<organism evidence="2 4">
    <name type="scientific">Budvicia aquatica</name>
    <dbReference type="NCBI Taxonomy" id="82979"/>
    <lineage>
        <taxon>Bacteria</taxon>
        <taxon>Pseudomonadati</taxon>
        <taxon>Pseudomonadota</taxon>
        <taxon>Gammaproteobacteria</taxon>
        <taxon>Enterobacterales</taxon>
        <taxon>Budviciaceae</taxon>
        <taxon>Budvicia</taxon>
    </lineage>
</organism>
<accession>A0A2C6DTF3</accession>
<feature type="transmembrane region" description="Helical" evidence="1">
    <location>
        <begin position="48"/>
        <end position="75"/>
    </location>
</feature>
<dbReference type="EMBL" id="PDDX01000001">
    <property type="protein sequence ID" value="PHI32487.1"/>
    <property type="molecule type" value="Genomic_DNA"/>
</dbReference>
<evidence type="ECO:0000313" key="2">
    <source>
        <dbReference type="EMBL" id="PHI32487.1"/>
    </source>
</evidence>
<dbReference type="RefSeq" id="WP_051323599.1">
    <property type="nucleotide sequence ID" value="NZ_BRLG01000010.1"/>
</dbReference>
<protein>
    <submittedName>
        <fullName evidence="2">1,4-dihydroxy-2-naphthoate prenyltransferase</fullName>
    </submittedName>
</protein>
<feature type="transmembrane region" description="Helical" evidence="1">
    <location>
        <begin position="87"/>
        <end position="109"/>
    </location>
</feature>
<name>A0A2C6DTF3_9GAMM</name>
<dbReference type="AlphaFoldDB" id="A0A2C6DTF3"/>
<proteinExistence type="predicted"/>
<keyword evidence="4" id="KW-1185">Reference proteome</keyword>
<evidence type="ECO:0000313" key="4">
    <source>
        <dbReference type="Proteomes" id="UP000224974"/>
    </source>
</evidence>
<reference evidence="2" key="2">
    <citation type="submission" date="2017-09" db="EMBL/GenBank/DDBJ databases">
        <title>FDA dAtabase for Regulatory Grade micrObial Sequences (FDA-ARGOS): Supporting development and validation of Infectious Disease Dx tests.</title>
        <authorList>
            <person name="Minogue T."/>
            <person name="Wolcott M."/>
            <person name="Wasieloski L."/>
            <person name="Aguilar W."/>
            <person name="Moore D."/>
            <person name="Tallon L.J."/>
            <person name="Sadzewicz L."/>
            <person name="Ott S."/>
            <person name="Zhao X."/>
            <person name="Nagaraj S."/>
            <person name="Vavikolanu K."/>
            <person name="Aluvathingal J."/>
            <person name="Nadendla S."/>
            <person name="Sichtig H."/>
        </authorList>
    </citation>
    <scope>NUCLEOTIDE SEQUENCE</scope>
    <source>
        <strain evidence="2">FDAARGOS_387</strain>
    </source>
</reference>
<dbReference type="OrthoDB" id="6636590at2"/>
<feature type="transmembrane region" description="Helical" evidence="1">
    <location>
        <begin position="7"/>
        <end position="28"/>
    </location>
</feature>
<keyword evidence="1" id="KW-0812">Transmembrane</keyword>
<reference evidence="3 5" key="3">
    <citation type="submission" date="2019-03" db="EMBL/GenBank/DDBJ databases">
        <authorList>
            <consortium name="Pathogen Informatics"/>
        </authorList>
    </citation>
    <scope>NUCLEOTIDE SEQUENCE [LARGE SCALE GENOMIC DNA]</scope>
    <source>
        <strain evidence="3 5">NCTC12282</strain>
    </source>
</reference>
<evidence type="ECO:0000313" key="3">
    <source>
        <dbReference type="EMBL" id="VFS45505.1"/>
    </source>
</evidence>